<dbReference type="Gramene" id="TraesROB_scaffold_024455_01G000100.1">
    <property type="protein sequence ID" value="TraesROB_scaffold_024455_01G000100.1"/>
    <property type="gene ID" value="TraesROB_scaffold_024455_01G000100"/>
</dbReference>
<reference evidence="1" key="1">
    <citation type="submission" date="2018-08" db="EMBL/GenBank/DDBJ databases">
        <authorList>
            <person name="Rossello M."/>
        </authorList>
    </citation>
    <scope>NUCLEOTIDE SEQUENCE [LARGE SCALE GENOMIC DNA]</scope>
    <source>
        <strain evidence="1">cv. Chinese Spring</strain>
    </source>
</reference>
<dbReference type="Proteomes" id="UP000019116">
    <property type="component" value="Chromosome 6B"/>
</dbReference>
<name>A0A3B6PF42_WHEAT</name>
<dbReference type="Gramene" id="TraesCLE_scaffold_097733_01G000100.1">
    <property type="protein sequence ID" value="TraesCLE_scaffold_097733_01G000100.1"/>
    <property type="gene ID" value="TraesCLE_scaffold_097733_01G000100"/>
</dbReference>
<dbReference type="EnsemblPlants" id="TraesCS6B02G036500.1">
    <property type="protein sequence ID" value="TraesCS6B02G036500.1.cds1"/>
    <property type="gene ID" value="TraesCS6B02G036500"/>
</dbReference>
<dbReference type="InterPro" id="IPR053253">
    <property type="entry name" value="Sex_diff_modulator"/>
</dbReference>
<evidence type="ECO:0000313" key="2">
    <source>
        <dbReference type="Proteomes" id="UP000019116"/>
    </source>
</evidence>
<dbReference type="PANTHER" id="PTHR33087:SF49">
    <property type="entry name" value="DUF4283 DOMAIN-CONTAINING PROTEIN"/>
    <property type="match status" value="1"/>
</dbReference>
<dbReference type="Gramene" id="TraesCAD_scaffold_048147_01G000200.1">
    <property type="protein sequence ID" value="TraesCAD_scaffold_048147_01G000200.1"/>
    <property type="gene ID" value="TraesCAD_scaffold_048147_01G000200"/>
</dbReference>
<proteinExistence type="predicted"/>
<dbReference type="OrthoDB" id="696013at2759"/>
<reference evidence="1" key="2">
    <citation type="submission" date="2018-10" db="UniProtKB">
        <authorList>
            <consortium name="EnsemblPlants"/>
        </authorList>
    </citation>
    <scope>IDENTIFICATION</scope>
</reference>
<dbReference type="Gramene" id="TraesCS6B02G036500.1">
    <property type="protein sequence ID" value="TraesCS6B02G036500.1.cds1"/>
    <property type="gene ID" value="TraesCS6B02G036500"/>
</dbReference>
<dbReference type="Gramene" id="TraesCS6B03G0084300.1">
    <property type="protein sequence ID" value="TraesCS6B03G0084300.1.CDS1"/>
    <property type="gene ID" value="TraesCS6B03G0084300"/>
</dbReference>
<dbReference type="Gramene" id="TraesWEE_scaffold_054007_01G000200.1">
    <property type="protein sequence ID" value="TraesWEE_scaffold_054007_01G000200.1"/>
    <property type="gene ID" value="TraesWEE_scaffold_054007_01G000200"/>
</dbReference>
<accession>A0A3B6PF42</accession>
<protein>
    <submittedName>
        <fullName evidence="1">Uncharacterized protein</fullName>
    </submittedName>
</protein>
<organism evidence="1">
    <name type="scientific">Triticum aestivum</name>
    <name type="common">Wheat</name>
    <dbReference type="NCBI Taxonomy" id="4565"/>
    <lineage>
        <taxon>Eukaryota</taxon>
        <taxon>Viridiplantae</taxon>
        <taxon>Streptophyta</taxon>
        <taxon>Embryophyta</taxon>
        <taxon>Tracheophyta</taxon>
        <taxon>Spermatophyta</taxon>
        <taxon>Magnoliopsida</taxon>
        <taxon>Liliopsida</taxon>
        <taxon>Poales</taxon>
        <taxon>Poaceae</taxon>
        <taxon>BOP clade</taxon>
        <taxon>Pooideae</taxon>
        <taxon>Triticodae</taxon>
        <taxon>Triticeae</taxon>
        <taxon>Triticinae</taxon>
        <taxon>Triticum</taxon>
    </lineage>
</organism>
<sequence>MQLRTIEGAIEAIGDKVIVDHLESRTHERVDTKLFACWVWCWDVAHIPTKRTIWKHARGAGRVDEMVGYSPPSRVVAPPPELLQYDLLLHLDRVED</sequence>
<dbReference type="AlphaFoldDB" id="A0A3B6PF42"/>
<dbReference type="PANTHER" id="PTHR33087">
    <property type="entry name" value="OS07G0539200 PROTEIN"/>
    <property type="match status" value="1"/>
</dbReference>
<keyword evidence="2" id="KW-1185">Reference proteome</keyword>
<evidence type="ECO:0000313" key="1">
    <source>
        <dbReference type="EnsemblPlants" id="TraesCS6B02G036500.1.cds1"/>
    </source>
</evidence>